<gene>
    <name evidence="2" type="ORF">JQC93_12575</name>
</gene>
<feature type="chain" id="PRO_5045716707" evidence="1">
    <location>
        <begin position="20"/>
        <end position="163"/>
    </location>
</feature>
<dbReference type="Proteomes" id="UP000809621">
    <property type="component" value="Unassembled WGS sequence"/>
</dbReference>
<evidence type="ECO:0000256" key="1">
    <source>
        <dbReference type="SAM" id="SignalP"/>
    </source>
</evidence>
<proteinExistence type="predicted"/>
<dbReference type="EMBL" id="JAFEUM010000004">
    <property type="protein sequence ID" value="MBM7037240.1"/>
    <property type="molecule type" value="Genomic_DNA"/>
</dbReference>
<evidence type="ECO:0000313" key="2">
    <source>
        <dbReference type="EMBL" id="MBM7037240.1"/>
    </source>
</evidence>
<sequence>MTKSFAVATLLLSSSAAFASTPVQTQEDKTKFVHELAGNVVEQLNQRFPQTWHEELNVTRASAVDHIVILHTELTYDSERTPIRAEEQGLTQDELITAYALKNEALEVTLAYAACKAATVSDETRVFLLEGGYFLANVNYSDGTRFGTVHINSETCKQEPMIN</sequence>
<reference evidence="2 3" key="1">
    <citation type="submission" date="2021-02" db="EMBL/GenBank/DDBJ databases">
        <authorList>
            <person name="Park J.-S."/>
        </authorList>
    </citation>
    <scope>NUCLEOTIDE SEQUENCE [LARGE SCALE GENOMIC DNA]</scope>
    <source>
        <strain evidence="2 3">188UL20-2</strain>
    </source>
</reference>
<feature type="signal peptide" evidence="1">
    <location>
        <begin position="1"/>
        <end position="19"/>
    </location>
</feature>
<dbReference type="RefSeq" id="WP_205158783.1">
    <property type="nucleotide sequence ID" value="NZ_JAFEUM010000004.1"/>
</dbReference>
<organism evidence="2 3">
    <name type="scientific">Vibrio ulleungensis</name>
    <dbReference type="NCBI Taxonomy" id="2807619"/>
    <lineage>
        <taxon>Bacteria</taxon>
        <taxon>Pseudomonadati</taxon>
        <taxon>Pseudomonadota</taxon>
        <taxon>Gammaproteobacteria</taxon>
        <taxon>Vibrionales</taxon>
        <taxon>Vibrionaceae</taxon>
        <taxon>Vibrio</taxon>
    </lineage>
</organism>
<accession>A0ABS2HI78</accession>
<name>A0ABS2HI78_9VIBR</name>
<keyword evidence="3" id="KW-1185">Reference proteome</keyword>
<comment type="caution">
    <text evidence="2">The sequence shown here is derived from an EMBL/GenBank/DDBJ whole genome shotgun (WGS) entry which is preliminary data.</text>
</comment>
<evidence type="ECO:0000313" key="3">
    <source>
        <dbReference type="Proteomes" id="UP000809621"/>
    </source>
</evidence>
<protein>
    <submittedName>
        <fullName evidence="2">Uncharacterized protein</fullName>
    </submittedName>
</protein>
<keyword evidence="1" id="KW-0732">Signal</keyword>